<evidence type="ECO:0000259" key="1">
    <source>
        <dbReference type="SMART" id="SM00974"/>
    </source>
</evidence>
<dbReference type="RefSeq" id="WP_100507787.1">
    <property type="nucleotide sequence ID" value="NZ_CADILE010000002.1"/>
</dbReference>
<feature type="domain" description="Bacteriophage T5 Orf172 DNA-binding" evidence="1">
    <location>
        <begin position="13"/>
        <end position="93"/>
    </location>
</feature>
<proteinExistence type="predicted"/>
<gene>
    <name evidence="2" type="ORF">LMG3328_00926</name>
</gene>
<dbReference type="Proteomes" id="UP000494122">
    <property type="component" value="Unassembled WGS sequence"/>
</dbReference>
<protein>
    <recommendedName>
        <fullName evidence="1">Bacteriophage T5 Orf172 DNA-binding domain-containing protein</fullName>
    </recommendedName>
</protein>
<dbReference type="EMBL" id="CADILE010000002">
    <property type="protein sequence ID" value="CAB3834357.1"/>
    <property type="molecule type" value="Genomic_DNA"/>
</dbReference>
<dbReference type="SMART" id="SM00974">
    <property type="entry name" value="T5orf172"/>
    <property type="match status" value="1"/>
</dbReference>
<dbReference type="InterPro" id="IPR018306">
    <property type="entry name" value="Phage_T5_Orf172_DNA-bd"/>
</dbReference>
<evidence type="ECO:0000313" key="2">
    <source>
        <dbReference type="EMBL" id="CAB3834357.1"/>
    </source>
</evidence>
<accession>A0A2M9H0U6</accession>
<dbReference type="Pfam" id="PF10544">
    <property type="entry name" value="T5orf172"/>
    <property type="match status" value="1"/>
</dbReference>
<name>A0A2M9H0U6_9BURK</name>
<organism evidence="2 3">
    <name type="scientific">Achromobacter ruhlandii</name>
    <dbReference type="NCBI Taxonomy" id="72557"/>
    <lineage>
        <taxon>Bacteria</taxon>
        <taxon>Pseudomonadati</taxon>
        <taxon>Pseudomonadota</taxon>
        <taxon>Betaproteobacteria</taxon>
        <taxon>Burkholderiales</taxon>
        <taxon>Alcaligenaceae</taxon>
        <taxon>Achromobacter</taxon>
    </lineage>
</organism>
<dbReference type="AlphaFoldDB" id="A0A2M9H0U6"/>
<reference evidence="2 3" key="1">
    <citation type="submission" date="2020-04" db="EMBL/GenBank/DDBJ databases">
        <authorList>
            <person name="De Canck E."/>
        </authorList>
    </citation>
    <scope>NUCLEOTIDE SEQUENCE [LARGE SCALE GENOMIC DNA]</scope>
    <source>
        <strain evidence="2 3">LMG 3328</strain>
    </source>
</reference>
<evidence type="ECO:0000313" key="3">
    <source>
        <dbReference type="Proteomes" id="UP000494122"/>
    </source>
</evidence>
<sequence>MSTLSIVYVLSNPAMPGLVKIGYTTAPDANARIGQLYTTGVPVPFKLEYACRTANPEQVERALHEAFGPNRLNPKREFFQIGANQAIAILKLLHVGEDVTEEVEQQPTAPDVDQASIAAGERLEIRRRPKLSFDALGIPVGAQLAFVRDPAITATIEPGNKVRLNGDVMSLTRATRKALKLPESAHDRHPAPLWNYDERNLADIYDEFHGEDETTE</sequence>